<keyword evidence="3" id="KW-1185">Reference proteome</keyword>
<name>A0A6A6S0B7_9PLEO</name>
<dbReference type="AlphaFoldDB" id="A0A6A6S0B7"/>
<proteinExistence type="predicted"/>
<accession>A0A6A6S0B7</accession>
<evidence type="ECO:0000313" key="2">
    <source>
        <dbReference type="EMBL" id="KAF2640955.1"/>
    </source>
</evidence>
<protein>
    <submittedName>
        <fullName evidence="2">Uncharacterized protein</fullName>
    </submittedName>
</protein>
<dbReference type="EMBL" id="MU006784">
    <property type="protein sequence ID" value="KAF2640955.1"/>
    <property type="molecule type" value="Genomic_DNA"/>
</dbReference>
<gene>
    <name evidence="2" type="ORF">P280DRAFT_334108</name>
</gene>
<organism evidence="2 3">
    <name type="scientific">Massarina eburnea CBS 473.64</name>
    <dbReference type="NCBI Taxonomy" id="1395130"/>
    <lineage>
        <taxon>Eukaryota</taxon>
        <taxon>Fungi</taxon>
        <taxon>Dikarya</taxon>
        <taxon>Ascomycota</taxon>
        <taxon>Pezizomycotina</taxon>
        <taxon>Dothideomycetes</taxon>
        <taxon>Pleosporomycetidae</taxon>
        <taxon>Pleosporales</taxon>
        <taxon>Massarineae</taxon>
        <taxon>Massarinaceae</taxon>
        <taxon>Massarina</taxon>
    </lineage>
</organism>
<sequence>MDIYYLLFATNTHTLPLSSPFSLTSPSHLLPRSPILYIISSSLLPSKNISVSHHTTPHHPSSFLPSFHPHPLSMRACLRCLLRSRTRSYGNTRILPPLHVGHKSMNLGIVFVPYTSSSGWRISAIARTVLILISTALFFSLACLLD</sequence>
<dbReference type="Proteomes" id="UP000799753">
    <property type="component" value="Unassembled WGS sequence"/>
</dbReference>
<keyword evidence="1" id="KW-0472">Membrane</keyword>
<feature type="transmembrane region" description="Helical" evidence="1">
    <location>
        <begin position="124"/>
        <end position="145"/>
    </location>
</feature>
<reference evidence="2" key="1">
    <citation type="journal article" date="2020" name="Stud. Mycol.">
        <title>101 Dothideomycetes genomes: a test case for predicting lifestyles and emergence of pathogens.</title>
        <authorList>
            <person name="Haridas S."/>
            <person name="Albert R."/>
            <person name="Binder M."/>
            <person name="Bloem J."/>
            <person name="Labutti K."/>
            <person name="Salamov A."/>
            <person name="Andreopoulos B."/>
            <person name="Baker S."/>
            <person name="Barry K."/>
            <person name="Bills G."/>
            <person name="Bluhm B."/>
            <person name="Cannon C."/>
            <person name="Castanera R."/>
            <person name="Culley D."/>
            <person name="Daum C."/>
            <person name="Ezra D."/>
            <person name="Gonzalez J."/>
            <person name="Henrissat B."/>
            <person name="Kuo A."/>
            <person name="Liang C."/>
            <person name="Lipzen A."/>
            <person name="Lutzoni F."/>
            <person name="Magnuson J."/>
            <person name="Mondo S."/>
            <person name="Nolan M."/>
            <person name="Ohm R."/>
            <person name="Pangilinan J."/>
            <person name="Park H.-J."/>
            <person name="Ramirez L."/>
            <person name="Alfaro M."/>
            <person name="Sun H."/>
            <person name="Tritt A."/>
            <person name="Yoshinaga Y."/>
            <person name="Zwiers L.-H."/>
            <person name="Turgeon B."/>
            <person name="Goodwin S."/>
            <person name="Spatafora J."/>
            <person name="Crous P."/>
            <person name="Grigoriev I."/>
        </authorList>
    </citation>
    <scope>NUCLEOTIDE SEQUENCE</scope>
    <source>
        <strain evidence="2">CBS 473.64</strain>
    </source>
</reference>
<evidence type="ECO:0000313" key="3">
    <source>
        <dbReference type="Proteomes" id="UP000799753"/>
    </source>
</evidence>
<evidence type="ECO:0000256" key="1">
    <source>
        <dbReference type="SAM" id="Phobius"/>
    </source>
</evidence>
<keyword evidence="1" id="KW-0812">Transmembrane</keyword>
<keyword evidence="1" id="KW-1133">Transmembrane helix</keyword>